<gene>
    <name evidence="2" type="primary">yaaA</name>
    <name evidence="2" type="ORF">GTC17253_12870</name>
</gene>
<dbReference type="Pfam" id="PF03883">
    <property type="entry name" value="H2O2_YaaD"/>
    <property type="match status" value="1"/>
</dbReference>
<reference evidence="2" key="1">
    <citation type="submission" date="2024-07" db="EMBL/GenBank/DDBJ databases">
        <title>Complete genome sequence of Prevotella sp. YM-2024 GTC17253.</title>
        <authorList>
            <person name="Hayashi M."/>
            <person name="Muto Y."/>
            <person name="Tanaka K."/>
            <person name="Niwa H."/>
        </authorList>
    </citation>
    <scope>NUCLEOTIDE SEQUENCE</scope>
    <source>
        <strain evidence="2">GTC17253</strain>
    </source>
</reference>
<evidence type="ECO:0000256" key="1">
    <source>
        <dbReference type="HAMAP-Rule" id="MF_00652"/>
    </source>
</evidence>
<dbReference type="PANTHER" id="PTHR30283">
    <property type="entry name" value="PEROXIDE STRESS RESPONSE PROTEIN YAAA"/>
    <property type="match status" value="1"/>
</dbReference>
<dbReference type="PANTHER" id="PTHR30283:SF4">
    <property type="entry name" value="PEROXIDE STRESS RESISTANCE PROTEIN YAAA"/>
    <property type="match status" value="1"/>
</dbReference>
<organism evidence="2">
    <name type="scientific">Prevotella sp. GTC17253</name>
    <dbReference type="NCBI Taxonomy" id="3236793"/>
    <lineage>
        <taxon>Bacteria</taxon>
        <taxon>Pseudomonadati</taxon>
        <taxon>Bacteroidota</taxon>
        <taxon>Bacteroidia</taxon>
        <taxon>Bacteroidales</taxon>
        <taxon>Prevotellaceae</taxon>
        <taxon>Prevotella</taxon>
    </lineage>
</organism>
<name>A0AB33IUQ4_9BACT</name>
<dbReference type="GO" id="GO:0005829">
    <property type="term" value="C:cytosol"/>
    <property type="evidence" value="ECO:0007669"/>
    <property type="project" value="TreeGrafter"/>
</dbReference>
<dbReference type="AlphaFoldDB" id="A0AB33IUQ4"/>
<accession>A0AB33IUQ4</accession>
<protein>
    <recommendedName>
        <fullName evidence="1">UPF0246 protein GTC17253_12870</fullName>
    </recommendedName>
</protein>
<dbReference type="HAMAP" id="MF_00652">
    <property type="entry name" value="UPF0246"/>
    <property type="match status" value="1"/>
</dbReference>
<comment type="similarity">
    <text evidence="1">Belongs to the UPF0246 family.</text>
</comment>
<sequence length="271" mass="31315">MCDFTGIMLTFVGNYQTMQILLSCAKDMTSERIYDSHKGTIPKFQQQAESLAAQMMRYSAEDLSAMLKINQQLAALNKLRYTAFLEPEPKMEAVYSYTGIAYKYLRAGHFSDTELTYAQAHLWITSFLYGLLRPLDMIKNYRLEGSVYLGKNGGQRMFDYWKPFLTDVLIDAVKQDDGVLLNVASAEMKHLFDWKRVRREVQVIEPEFMVSKDGKLKSIVVYCKMCRGAMANYVITHQVETLEQLRDFEFEGFACHHDTEDEGRLLFVMEG</sequence>
<dbReference type="GO" id="GO:0033194">
    <property type="term" value="P:response to hydroperoxide"/>
    <property type="evidence" value="ECO:0007669"/>
    <property type="project" value="TreeGrafter"/>
</dbReference>
<proteinExistence type="inferred from homology"/>
<dbReference type="EMBL" id="AP035785">
    <property type="protein sequence ID" value="BFO71321.1"/>
    <property type="molecule type" value="Genomic_DNA"/>
</dbReference>
<evidence type="ECO:0000313" key="2">
    <source>
        <dbReference type="EMBL" id="BFO71321.1"/>
    </source>
</evidence>
<dbReference type="InterPro" id="IPR005583">
    <property type="entry name" value="YaaA"/>
</dbReference>